<dbReference type="GO" id="GO:0008270">
    <property type="term" value="F:zinc ion binding"/>
    <property type="evidence" value="ECO:0007669"/>
    <property type="project" value="UniProtKB-KW"/>
</dbReference>
<evidence type="ECO:0000313" key="6">
    <source>
        <dbReference type="Ensembl" id="ENSHCOP00000026676.1"/>
    </source>
</evidence>
<evidence type="ECO:0000256" key="1">
    <source>
        <dbReference type="ARBA" id="ARBA00022723"/>
    </source>
</evidence>
<dbReference type="Pfam" id="PF01753">
    <property type="entry name" value="zf-MYND"/>
    <property type="match status" value="1"/>
</dbReference>
<dbReference type="RefSeq" id="XP_019739095.1">
    <property type="nucleotide sequence ID" value="XM_019883536.1"/>
</dbReference>
<name>A0A3Q3E6Y2_HIPCM</name>
<reference evidence="6" key="2">
    <citation type="submission" date="2025-09" db="UniProtKB">
        <authorList>
            <consortium name="Ensembl"/>
        </authorList>
    </citation>
    <scope>IDENTIFICATION</scope>
</reference>
<dbReference type="InterPro" id="IPR002893">
    <property type="entry name" value="Znf_MYND"/>
</dbReference>
<evidence type="ECO:0000259" key="5">
    <source>
        <dbReference type="PROSITE" id="PS50865"/>
    </source>
</evidence>
<dbReference type="GeneID" id="109523986"/>
<dbReference type="PROSITE" id="PS01360">
    <property type="entry name" value="ZF_MYND_1"/>
    <property type="match status" value="1"/>
</dbReference>
<proteinExistence type="predicted"/>
<keyword evidence="2 4" id="KW-0863">Zinc-finger</keyword>
<dbReference type="PANTHER" id="PTHR46920:SF2">
    <property type="entry name" value="MSS51 MITOCHONDRIAL TRANSLATIONAL ACTIVATOR"/>
    <property type="match status" value="1"/>
</dbReference>
<dbReference type="OMA" id="DWSKHKK"/>
<dbReference type="PANTHER" id="PTHR46920">
    <property type="match status" value="1"/>
</dbReference>
<dbReference type="Gene3D" id="6.10.140.2220">
    <property type="match status" value="1"/>
</dbReference>
<feature type="domain" description="MYND-type" evidence="5">
    <location>
        <begin position="34"/>
        <end position="78"/>
    </location>
</feature>
<reference evidence="6" key="1">
    <citation type="submission" date="2025-08" db="UniProtKB">
        <authorList>
            <consortium name="Ensembl"/>
        </authorList>
    </citation>
    <scope>IDENTIFICATION</scope>
</reference>
<keyword evidence="7" id="KW-1185">Reference proteome</keyword>
<evidence type="ECO:0000313" key="7">
    <source>
        <dbReference type="Proteomes" id="UP000264820"/>
    </source>
</evidence>
<evidence type="ECO:0000256" key="2">
    <source>
        <dbReference type="ARBA" id="ARBA00022771"/>
    </source>
</evidence>
<dbReference type="OrthoDB" id="5282002at2759"/>
<dbReference type="Pfam" id="PF20179">
    <property type="entry name" value="MSS51_C"/>
    <property type="match status" value="1"/>
</dbReference>
<keyword evidence="3" id="KW-0862">Zinc</keyword>
<evidence type="ECO:0000256" key="4">
    <source>
        <dbReference type="PROSITE-ProRule" id="PRU00134"/>
    </source>
</evidence>
<dbReference type="SUPFAM" id="SSF144232">
    <property type="entry name" value="HIT/MYND zinc finger-like"/>
    <property type="match status" value="1"/>
</dbReference>
<keyword evidence="1" id="KW-0479">Metal-binding</keyword>
<evidence type="ECO:0000256" key="3">
    <source>
        <dbReference type="ARBA" id="ARBA00022833"/>
    </source>
</evidence>
<dbReference type="Ensembl" id="ENSHCOT00000022061.1">
    <property type="protein sequence ID" value="ENSHCOP00000026676.1"/>
    <property type="gene ID" value="ENSHCOG00000017813.1"/>
</dbReference>
<dbReference type="InterPro" id="IPR052839">
    <property type="entry name" value="Mito_gene_expr_regulator"/>
</dbReference>
<dbReference type="InterPro" id="IPR046824">
    <property type="entry name" value="Mss51-like_C"/>
</dbReference>
<protein>
    <submittedName>
        <fullName evidence="6">MSS51 mitochondrial translational activator</fullName>
    </submittedName>
</protein>
<dbReference type="Proteomes" id="UP000264820">
    <property type="component" value="Unplaced"/>
</dbReference>
<dbReference type="KEGG" id="hcq:109523986"/>
<dbReference type="PROSITE" id="PS50865">
    <property type="entry name" value="ZF_MYND_2"/>
    <property type="match status" value="1"/>
</dbReference>
<dbReference type="STRING" id="109280.ENSHCOP00000026676"/>
<dbReference type="AlphaFoldDB" id="A0A3Q3E6Y2"/>
<organism evidence="6 7">
    <name type="scientific">Hippocampus comes</name>
    <name type="common">Tiger tail seahorse</name>
    <dbReference type="NCBI Taxonomy" id="109280"/>
    <lineage>
        <taxon>Eukaryota</taxon>
        <taxon>Metazoa</taxon>
        <taxon>Chordata</taxon>
        <taxon>Craniata</taxon>
        <taxon>Vertebrata</taxon>
        <taxon>Euteleostomi</taxon>
        <taxon>Actinopterygii</taxon>
        <taxon>Neopterygii</taxon>
        <taxon>Teleostei</taxon>
        <taxon>Neoteleostei</taxon>
        <taxon>Acanthomorphata</taxon>
        <taxon>Syngnathiaria</taxon>
        <taxon>Syngnathiformes</taxon>
        <taxon>Syngnathoidei</taxon>
        <taxon>Syngnathidae</taxon>
        <taxon>Hippocampus</taxon>
    </lineage>
</organism>
<sequence length="383" mass="43731">MAESVRVAPQTEKSMSFRSQKEMFEKMEESFKVCAQCEKSSEQLATPQRLKRCSRCLNVYYCCKECQKGNWAKHKKFCSQLRLAAIDRVVEWLVFKGDLPFPTDKWSKPESEIKSWDQWLAMQGDLTARLHPIMTGANMKALWSDAGRPRPEDEDLKQSLWRVCSEFFSRPLTIAWGMRLFALNPYSKPLTVHLVGAGQSETLAAKLTDYDELNKMYPGHQGIEIVMVGPELVKGPIIRPPLRAFGPRQRVYISAYKGLYHQFWEEVVEKEEAAKPDLVVGFHPGFDASQDLEQGWLPTLLLLRDYEIPSMFTALSEAEMSYSLQILLELEVNMKGSGANPFASLKPEVVGSCPNKAPVYWNSNYFCFRGLLETAQFKEPDEA</sequence>
<accession>A0A3Q3E6Y2</accession>
<dbReference type="GeneTree" id="ENSGT00940000153820"/>